<organism evidence="3 4">
    <name type="scientific">Nitratireductor kimnyeongensis</name>
    <dbReference type="NCBI Taxonomy" id="430679"/>
    <lineage>
        <taxon>Bacteria</taxon>
        <taxon>Pseudomonadati</taxon>
        <taxon>Pseudomonadota</taxon>
        <taxon>Alphaproteobacteria</taxon>
        <taxon>Hyphomicrobiales</taxon>
        <taxon>Phyllobacteriaceae</taxon>
        <taxon>Nitratireductor</taxon>
    </lineage>
</organism>
<dbReference type="EMBL" id="JBHSNB010000002">
    <property type="protein sequence ID" value="MFC5585103.1"/>
    <property type="molecule type" value="Genomic_DNA"/>
</dbReference>
<dbReference type="Pfam" id="PF00501">
    <property type="entry name" value="AMP-binding"/>
    <property type="match status" value="1"/>
</dbReference>
<dbReference type="Pfam" id="PF13193">
    <property type="entry name" value="AMP-binding_C"/>
    <property type="match status" value="1"/>
</dbReference>
<proteinExistence type="predicted"/>
<reference evidence="4" key="1">
    <citation type="journal article" date="2019" name="Int. J. Syst. Evol. Microbiol.">
        <title>The Global Catalogue of Microorganisms (GCM) 10K type strain sequencing project: providing services to taxonomists for standard genome sequencing and annotation.</title>
        <authorList>
            <consortium name="The Broad Institute Genomics Platform"/>
            <consortium name="The Broad Institute Genome Sequencing Center for Infectious Disease"/>
            <person name="Wu L."/>
            <person name="Ma J."/>
        </authorList>
    </citation>
    <scope>NUCLEOTIDE SEQUENCE [LARGE SCALE GENOMIC DNA]</scope>
    <source>
        <strain evidence="4">JCM 3366</strain>
    </source>
</reference>
<protein>
    <submittedName>
        <fullName evidence="3">Class I adenylate-forming enzyme family protein</fullName>
    </submittedName>
</protein>
<dbReference type="InterPro" id="IPR045851">
    <property type="entry name" value="AMP-bd_C_sf"/>
</dbReference>
<sequence length="513" mass="55204">MRVEAFLRKRAAIAPSSTALIAGSERLSFADLDQLSERMAGTLSLQGVKSGDRVVLFMDSVAEMAIAIFAGLKAGAVVVPVNPGVRAEGLAHVLRHCLPKALVYDARHIKLCDEATVAASHKPLSIIARSGTLAPHDAVAFEACLETKAPLPAGQKNDRDLAFLIYTSGSSGMPKGVMMSHGNVDAASAMIASYLGNDDHDVVLSALPLSFTYGLYQLLVAIRSGATLVLEKNFAYPHAILEKACDEGVTGFPLVPTMAAMLATLKNLSHERLPPLRYMTNAAAHLPPAHIEALRALFPAARLYSMYGLTECARATFLAPEELERRPTSVGKALPGTEALVVDENGNEAAPNIPGELIIRGPHVMQGYWDDPVETARVLRSGPDGRGKFLHTGDLFKRDTEGFLYFIGRRDEVVKVRGEKVSPRQVDAVLSACPGVHEAVAFTTPDPIAGNRLDALVVPASPELTEQVLARFCKQRLPDPMVPKSFIFRTELPKTPNGKISRRLAAMEATRIV</sequence>
<feature type="domain" description="AMP-dependent synthetase/ligase" evidence="1">
    <location>
        <begin position="8"/>
        <end position="369"/>
    </location>
</feature>
<dbReference type="PANTHER" id="PTHR43767">
    <property type="entry name" value="LONG-CHAIN-FATTY-ACID--COA LIGASE"/>
    <property type="match status" value="1"/>
</dbReference>
<evidence type="ECO:0000259" key="2">
    <source>
        <dbReference type="Pfam" id="PF13193"/>
    </source>
</evidence>
<keyword evidence="4" id="KW-1185">Reference proteome</keyword>
<accession>A0ABW0T8J0</accession>
<dbReference type="SUPFAM" id="SSF56801">
    <property type="entry name" value="Acetyl-CoA synthetase-like"/>
    <property type="match status" value="1"/>
</dbReference>
<dbReference type="RefSeq" id="WP_223021553.1">
    <property type="nucleotide sequence ID" value="NZ_CP078143.1"/>
</dbReference>
<evidence type="ECO:0000259" key="1">
    <source>
        <dbReference type="Pfam" id="PF00501"/>
    </source>
</evidence>
<comment type="caution">
    <text evidence="3">The sequence shown here is derived from an EMBL/GenBank/DDBJ whole genome shotgun (WGS) entry which is preliminary data.</text>
</comment>
<name>A0ABW0T8J0_9HYPH</name>
<dbReference type="InterPro" id="IPR000873">
    <property type="entry name" value="AMP-dep_synth/lig_dom"/>
</dbReference>
<dbReference type="Gene3D" id="3.40.50.12780">
    <property type="entry name" value="N-terminal domain of ligase-like"/>
    <property type="match status" value="1"/>
</dbReference>
<dbReference type="InterPro" id="IPR050237">
    <property type="entry name" value="ATP-dep_AMP-bd_enzyme"/>
</dbReference>
<dbReference type="InterPro" id="IPR025110">
    <property type="entry name" value="AMP-bd_C"/>
</dbReference>
<dbReference type="PANTHER" id="PTHR43767:SF10">
    <property type="entry name" value="SURFACTIN SYNTHASE SUBUNIT 1"/>
    <property type="match status" value="1"/>
</dbReference>
<dbReference type="InterPro" id="IPR020845">
    <property type="entry name" value="AMP-binding_CS"/>
</dbReference>
<dbReference type="PROSITE" id="PS00455">
    <property type="entry name" value="AMP_BINDING"/>
    <property type="match status" value="1"/>
</dbReference>
<gene>
    <name evidence="3" type="ORF">ACFPOD_08270</name>
</gene>
<dbReference type="InterPro" id="IPR042099">
    <property type="entry name" value="ANL_N_sf"/>
</dbReference>
<dbReference type="Gene3D" id="3.30.300.30">
    <property type="match status" value="1"/>
</dbReference>
<feature type="domain" description="AMP-binding enzyme C-terminal" evidence="2">
    <location>
        <begin position="426"/>
        <end position="499"/>
    </location>
</feature>
<evidence type="ECO:0000313" key="3">
    <source>
        <dbReference type="EMBL" id="MFC5585103.1"/>
    </source>
</evidence>
<dbReference type="Proteomes" id="UP001596107">
    <property type="component" value="Unassembled WGS sequence"/>
</dbReference>
<evidence type="ECO:0000313" key="4">
    <source>
        <dbReference type="Proteomes" id="UP001596107"/>
    </source>
</evidence>